<evidence type="ECO:0000313" key="9">
    <source>
        <dbReference type="EMBL" id="RUT72977.1"/>
    </source>
</evidence>
<evidence type="ECO:0000256" key="4">
    <source>
        <dbReference type="ARBA" id="ARBA00023235"/>
    </source>
</evidence>
<keyword evidence="10" id="KW-1185">Reference proteome</keyword>
<feature type="active site" description="Proton acceptor; specific for (S)-substrate epimerization" evidence="5">
    <location>
        <position position="293"/>
    </location>
</feature>
<dbReference type="OrthoDB" id="9775391at2"/>
<dbReference type="GO" id="GO:0000287">
    <property type="term" value="F:magnesium ion binding"/>
    <property type="evidence" value="ECO:0007669"/>
    <property type="project" value="UniProtKB-ARBA"/>
</dbReference>
<keyword evidence="2 6" id="KW-0479">Metal-binding</keyword>
<feature type="binding site" evidence="6">
    <location>
        <position position="246"/>
    </location>
    <ligand>
        <name>Mg(2+)</name>
        <dbReference type="ChEBI" id="CHEBI:18420"/>
    </ligand>
</feature>
<dbReference type="SMART" id="SM00922">
    <property type="entry name" value="MR_MLE"/>
    <property type="match status" value="1"/>
</dbReference>
<keyword evidence="3 6" id="KW-0460">Magnesium</keyword>
<feature type="active site" description="Proton acceptor; specific for (R)-substrate epimerization" evidence="5">
    <location>
        <position position="195"/>
    </location>
</feature>
<dbReference type="EC" id="5.1.1.-" evidence="7"/>
<dbReference type="SUPFAM" id="SSF54826">
    <property type="entry name" value="Enolase N-terminal domain-like"/>
    <property type="match status" value="1"/>
</dbReference>
<protein>
    <recommendedName>
        <fullName evidence="7">Dipeptide epimerase</fullName>
        <ecNumber evidence="7">5.1.1.-</ecNumber>
    </recommendedName>
</protein>
<dbReference type="InterPro" id="IPR034593">
    <property type="entry name" value="DgoD-like"/>
</dbReference>
<evidence type="ECO:0000256" key="3">
    <source>
        <dbReference type="ARBA" id="ARBA00022842"/>
    </source>
</evidence>
<comment type="cofactor">
    <cofactor evidence="6 7">
        <name>Mg(2+)</name>
        <dbReference type="ChEBI" id="CHEBI:18420"/>
    </cofactor>
    <text evidence="6 7">Binds 1 Mg(2+) ion per subunit.</text>
</comment>
<accession>A0A434AF16</accession>
<gene>
    <name evidence="9" type="ORF">DLK05_15735</name>
</gene>
<evidence type="ECO:0000313" key="10">
    <source>
        <dbReference type="Proteomes" id="UP000282985"/>
    </source>
</evidence>
<dbReference type="Pfam" id="PF13378">
    <property type="entry name" value="MR_MLE_C"/>
    <property type="match status" value="1"/>
</dbReference>
<dbReference type="Proteomes" id="UP000282985">
    <property type="component" value="Unassembled WGS sequence"/>
</dbReference>
<evidence type="ECO:0000256" key="7">
    <source>
        <dbReference type="RuleBase" id="RU366006"/>
    </source>
</evidence>
<reference evidence="9 10" key="1">
    <citation type="submission" date="2018-11" db="EMBL/GenBank/DDBJ databases">
        <title>Parancylomarina longa gen. nov., sp. nov., isolated from sediments of southern Okinawa.</title>
        <authorList>
            <person name="Fu T."/>
        </authorList>
    </citation>
    <scope>NUCLEOTIDE SEQUENCE [LARGE SCALE GENOMIC DNA]</scope>
    <source>
        <strain evidence="9 10">T3-2 S1-C</strain>
    </source>
</reference>
<dbReference type="InterPro" id="IPR034603">
    <property type="entry name" value="Dipeptide_epimerase"/>
</dbReference>
<keyword evidence="4 7" id="KW-0413">Isomerase</keyword>
<evidence type="ECO:0000256" key="6">
    <source>
        <dbReference type="PIRSR" id="PIRSR634603-3"/>
    </source>
</evidence>
<dbReference type="Gene3D" id="3.20.20.120">
    <property type="entry name" value="Enolase-like C-terminal domain"/>
    <property type="match status" value="1"/>
</dbReference>
<dbReference type="Pfam" id="PF02746">
    <property type="entry name" value="MR_MLE_N"/>
    <property type="match status" value="1"/>
</dbReference>
<dbReference type="AlphaFoldDB" id="A0A434AF16"/>
<name>A0A434AF16_9BACT</name>
<dbReference type="PANTHER" id="PTHR48080">
    <property type="entry name" value="D-GALACTONATE DEHYDRATASE-RELATED"/>
    <property type="match status" value="1"/>
</dbReference>
<dbReference type="InterPro" id="IPR029065">
    <property type="entry name" value="Enolase_C-like"/>
</dbReference>
<dbReference type="CDD" id="cd03319">
    <property type="entry name" value="L-Ala-DL-Glu_epimerase"/>
    <property type="match status" value="1"/>
</dbReference>
<feature type="binding site" evidence="6">
    <location>
        <position position="219"/>
    </location>
    <ligand>
        <name>Mg(2+)</name>
        <dbReference type="ChEBI" id="CHEBI:18420"/>
    </ligand>
</feature>
<dbReference type="EMBL" id="RJJX01000033">
    <property type="protein sequence ID" value="RUT72977.1"/>
    <property type="molecule type" value="Genomic_DNA"/>
</dbReference>
<dbReference type="SUPFAM" id="SSF51604">
    <property type="entry name" value="Enolase C-terminal domain-like"/>
    <property type="match status" value="1"/>
</dbReference>
<dbReference type="Gene3D" id="3.30.390.10">
    <property type="entry name" value="Enolase-like, N-terminal domain"/>
    <property type="match status" value="1"/>
</dbReference>
<comment type="similarity">
    <text evidence="1 7">Belongs to the mandelate racemase/muconate lactonizing enzyme family.</text>
</comment>
<dbReference type="PROSITE" id="PS51257">
    <property type="entry name" value="PROKAR_LIPOPROTEIN"/>
    <property type="match status" value="1"/>
</dbReference>
<dbReference type="RefSeq" id="WP_127344920.1">
    <property type="nucleotide sequence ID" value="NZ_RJJX01000033.1"/>
</dbReference>
<dbReference type="InterPro" id="IPR013341">
    <property type="entry name" value="Mandelate_racemase_N_dom"/>
</dbReference>
<dbReference type="SFLD" id="SFLDS00001">
    <property type="entry name" value="Enolase"/>
    <property type="match status" value="1"/>
</dbReference>
<organism evidence="9 10">
    <name type="scientific">Ancylomarina longa</name>
    <dbReference type="NCBI Taxonomy" id="2487017"/>
    <lineage>
        <taxon>Bacteria</taxon>
        <taxon>Pseudomonadati</taxon>
        <taxon>Bacteroidota</taxon>
        <taxon>Bacteroidia</taxon>
        <taxon>Marinilabiliales</taxon>
        <taxon>Marinifilaceae</taxon>
        <taxon>Ancylomarina</taxon>
    </lineage>
</organism>
<dbReference type="PANTHER" id="PTHR48080:SF3">
    <property type="entry name" value="ENOLASE SUPERFAMILY MEMBER DDB_G0284701"/>
    <property type="match status" value="1"/>
</dbReference>
<feature type="domain" description="Mandelate racemase/muconate lactonizing enzyme C-terminal" evidence="8">
    <location>
        <begin position="176"/>
        <end position="267"/>
    </location>
</feature>
<dbReference type="SFLD" id="SFLDG00180">
    <property type="entry name" value="muconate_cycloisomerase"/>
    <property type="match status" value="1"/>
</dbReference>
<proteinExistence type="inferred from homology"/>
<dbReference type="InterPro" id="IPR013342">
    <property type="entry name" value="Mandelate_racemase_C"/>
</dbReference>
<dbReference type="InterPro" id="IPR029017">
    <property type="entry name" value="Enolase-like_N"/>
</dbReference>
<dbReference type="GO" id="GO:0016855">
    <property type="term" value="F:racemase and epimerase activity, acting on amino acids and derivatives"/>
    <property type="evidence" value="ECO:0007669"/>
    <property type="project" value="UniProtKB-UniRule"/>
</dbReference>
<dbReference type="InterPro" id="IPR036849">
    <property type="entry name" value="Enolase-like_C_sf"/>
</dbReference>
<feature type="binding site" evidence="6">
    <location>
        <position position="271"/>
    </location>
    <ligand>
        <name>Mg(2+)</name>
        <dbReference type="ChEBI" id="CHEBI:18420"/>
    </ligand>
</feature>
<sequence length="378" mass="41371">MDRRKFLGNSGMLASAACLTPLLGGCNSFGGGGKKVSSGGGLKLSFEPYDLQLKHVFTIASFSRTTTPVMLTKIEWGGLIGYGEASMPPYLGESHETARKFLSGLNLKQFTDPFRLNEILSYVDSVAPGNCAAKASVDIALHDLIGKLLDKPWFKIWGYSQEDTPLTTFTIGMDKPDVVVEKVKEAAPYKFLKVKIGKGMDEEMINTIRKITNVPLCVDVNQGWKDKHEALDKIHWLKEQGVVFVEQPMDKHNLDDMAWLTQHSPLPTVADEAVQRLVDLPKLVGAYSGINIKLMKCTGMREAHKMMNVARSLGMKVMVGCMTETSCGVSAAAQLSPMVDWADLDGNLLISNDPFKGIEVLDGKVILPNRPGIGIVKL</sequence>
<comment type="caution">
    <text evidence="9">The sequence shown here is derived from an EMBL/GenBank/DDBJ whole genome shotgun (WGS) entry which is preliminary data.</text>
</comment>
<evidence type="ECO:0000259" key="8">
    <source>
        <dbReference type="SMART" id="SM00922"/>
    </source>
</evidence>
<evidence type="ECO:0000256" key="1">
    <source>
        <dbReference type="ARBA" id="ARBA00008031"/>
    </source>
</evidence>
<evidence type="ECO:0000256" key="5">
    <source>
        <dbReference type="PIRSR" id="PIRSR634603-1"/>
    </source>
</evidence>
<evidence type="ECO:0000256" key="2">
    <source>
        <dbReference type="ARBA" id="ARBA00022723"/>
    </source>
</evidence>